<keyword evidence="27" id="KW-1185">Reference proteome</keyword>
<evidence type="ECO:0000256" key="15">
    <source>
        <dbReference type="ARBA" id="ARBA00023303"/>
    </source>
</evidence>
<evidence type="ECO:0000256" key="9">
    <source>
        <dbReference type="ARBA" id="ARBA00023136"/>
    </source>
</evidence>
<comment type="caution">
    <text evidence="22">Lacks conserved residue(s) required for the propagation of feature annotation.</text>
</comment>
<dbReference type="PANTHER" id="PTHR45930:SF3">
    <property type="entry name" value="ADHESION G PROTEIN-COUPLED RECEPTOR A1"/>
    <property type="match status" value="1"/>
</dbReference>
<dbReference type="AlphaFoldDB" id="A0A556TJ21"/>
<accession>A0A556TJ21</accession>
<dbReference type="PROSITE" id="PS00236">
    <property type="entry name" value="NEUROTR_ION_CHANNEL"/>
    <property type="match status" value="1"/>
</dbReference>
<feature type="transmembrane region" description="Helical" evidence="22">
    <location>
        <begin position="272"/>
        <end position="296"/>
    </location>
</feature>
<feature type="transmembrane region" description="Helical" evidence="22">
    <location>
        <begin position="424"/>
        <end position="443"/>
    </location>
</feature>
<evidence type="ECO:0000259" key="25">
    <source>
        <dbReference type="Pfam" id="PF02932"/>
    </source>
</evidence>
<comment type="subcellular location">
    <subcellularLocation>
        <location evidence="1">Apical cell membrane</location>
        <topology evidence="1">Multi-pass membrane protein</topology>
    </subcellularLocation>
</comment>
<evidence type="ECO:0000256" key="16">
    <source>
        <dbReference type="ARBA" id="ARBA00024167"/>
    </source>
</evidence>
<keyword evidence="9 22" id="KW-0472">Membrane</keyword>
<evidence type="ECO:0000256" key="11">
    <source>
        <dbReference type="ARBA" id="ARBA00023170"/>
    </source>
</evidence>
<comment type="function">
    <text evidence="17">Pi subunit of the heteropentameric ligand-gated chloride channel gated by gamma-aminobutyric acid (GABA). GABA-gated chloride channels, also named GABA(A) receptors (GABAAR), consist of five subunits arranged around a central pore and contain GABA active binding site(s) located at the alpha and beta subunit interfaces. When activated by GABA, GABAARs selectively allow the flow of chloride anions across the cell membrane down their electrochemical gradient. Pi-containing GABAARs are mostly located in peripheral tissues. In the uterus, pi subunits modulate uterus contraction by altering the sensitivity of GABAARs to pregnanolone. In the lungs, pi-containing GABAARs contribute to pulmonary fluid transport via luminal secretion of chloride.</text>
</comment>
<dbReference type="GO" id="GO:0004890">
    <property type="term" value="F:GABA-A receptor activity"/>
    <property type="evidence" value="ECO:0007669"/>
    <property type="project" value="UniProtKB-ARBA"/>
</dbReference>
<evidence type="ECO:0000256" key="17">
    <source>
        <dbReference type="ARBA" id="ARBA00059554"/>
    </source>
</evidence>
<keyword evidence="13" id="KW-0325">Glycoprotein</keyword>
<evidence type="ECO:0000256" key="7">
    <source>
        <dbReference type="ARBA" id="ARBA00022989"/>
    </source>
</evidence>
<evidence type="ECO:0000256" key="22">
    <source>
        <dbReference type="RuleBase" id="RU000687"/>
    </source>
</evidence>
<dbReference type="Gene3D" id="1.20.1070.10">
    <property type="entry name" value="Rhodopsin 7-helix transmembrane proteins"/>
    <property type="match status" value="1"/>
</dbReference>
<dbReference type="InterPro" id="IPR038050">
    <property type="entry name" value="Neuro_actylchol_rec"/>
</dbReference>
<dbReference type="SUPFAM" id="SSF90112">
    <property type="entry name" value="Neurotransmitter-gated ion-channel transmembrane pore"/>
    <property type="match status" value="1"/>
</dbReference>
<sequence length="891" mass="99301">MAYHVSILPCGGLGRREGPVLEVSALLIGTACPAYQYLTWRLSAQPARPSLDTACLLDGPVTVGMSLDIASIDTISEINMDYTATIFLRQRWTDERLCFDGNKSLSLDGRLVELLWVPDTFIVDSKKSFLHDITVENRLIRIFPNGTVLYALRITTTVACSMDLTKYPMDKQTCTLQLESWGYNVKDVVFYWTRGNLSVSGLDTLHLAQYTLEDYYTSESEAVYETGRYPKLIFHFQLKRSILYFILETYVPSSALVVLSWVSFWISQSSVPARICIGVTTVLTMTTLMMGARTSLPNANCFIKAIDVYLGICFSFIFGALIEYAVAHFCTLHQPNAANAYMYGQEMQEREDEMNGIVTSIGSRALRARKREETLSRAGSTSSPTRRDTKEEKPSTQAQSRCTKSLSLLRHIVVIRISRKGWHILMNVLLHTAMTFGVFAGGINQIKYPIVCQVLKRHPERKYELKALTEEQQRLATAEIGHCHAASEEPGEQRDHSGCTAISASMLANEHSFKAQLRTTAFTAFLFLATWVFGALAVSQGHYLDMIFSCLYGAFSVTLGLFLLIQHCAKRDDVWHRWWACCPSKIKLDVNGKIAESTEIESHIGTNRPRAAKSIFSSQSLTSSAHCNLSALPTAQIPMSPCCSNLYSSSLAVKGSAQSLSLLDELPRPSLPLQSCLKDRTKSHSFSRPRPCLRDYSLHLASTSLDGSMQSSHLDSPQSTHLENPITCHPSHLDSRLSCQSPHLDKQLCCTSSNIHMECHRAHLDSQLPCNKGHTCHRHMCSAKAGSCSSICCLKTDPFFSASQGVETSKDSLLHSNTKITNKEDNIMLHLDIPPPRATLPSSQATTLSRKSNFSQRETLSHNNSLHEDYVFSPDYTGNVRTGPWKNETTV</sequence>
<organism evidence="26 27">
    <name type="scientific">Bagarius yarrelli</name>
    <name type="common">Goonch</name>
    <name type="synonym">Bagrus yarrelli</name>
    <dbReference type="NCBI Taxonomy" id="175774"/>
    <lineage>
        <taxon>Eukaryota</taxon>
        <taxon>Metazoa</taxon>
        <taxon>Chordata</taxon>
        <taxon>Craniata</taxon>
        <taxon>Vertebrata</taxon>
        <taxon>Euteleostomi</taxon>
        <taxon>Actinopterygii</taxon>
        <taxon>Neopterygii</taxon>
        <taxon>Teleostei</taxon>
        <taxon>Ostariophysi</taxon>
        <taxon>Siluriformes</taxon>
        <taxon>Sisoridae</taxon>
        <taxon>Sisorinae</taxon>
        <taxon>Bagarius</taxon>
    </lineage>
</organism>
<evidence type="ECO:0000259" key="24">
    <source>
        <dbReference type="Pfam" id="PF02931"/>
    </source>
</evidence>
<dbReference type="Gene3D" id="2.70.170.10">
    <property type="entry name" value="Neurotransmitter-gated ion-channel ligand-binding domain"/>
    <property type="match status" value="1"/>
</dbReference>
<dbReference type="GO" id="GO:0098978">
    <property type="term" value="C:glutamatergic synapse"/>
    <property type="evidence" value="ECO:0007669"/>
    <property type="project" value="TreeGrafter"/>
</dbReference>
<keyword evidence="5 22" id="KW-0812">Transmembrane</keyword>
<evidence type="ECO:0000313" key="27">
    <source>
        <dbReference type="Proteomes" id="UP000319801"/>
    </source>
</evidence>
<dbReference type="OrthoDB" id="8890589at2759"/>
<keyword evidence="4" id="KW-1003">Cell membrane</keyword>
<keyword evidence="7 22" id="KW-1133">Transmembrane helix</keyword>
<gene>
    <name evidence="26" type="ORF">Baya_0720</name>
</gene>
<dbReference type="PANTHER" id="PTHR45930">
    <property type="entry name" value="G-PROTEIN COUPLED RECEPTOR 124-LIKE PROTEIN"/>
    <property type="match status" value="1"/>
</dbReference>
<reference evidence="26 27" key="1">
    <citation type="journal article" date="2019" name="Genome Biol. Evol.">
        <title>Whole-Genome Sequencing of the Giant Devil Catfish, Bagarius yarrelli.</title>
        <authorList>
            <person name="Jiang W."/>
            <person name="Lv Y."/>
            <person name="Cheng L."/>
            <person name="Yang K."/>
            <person name="Chao B."/>
            <person name="Wang X."/>
            <person name="Li Y."/>
            <person name="Pan X."/>
            <person name="You X."/>
            <person name="Zhang Y."/>
            <person name="Yang J."/>
            <person name="Li J."/>
            <person name="Zhang X."/>
            <person name="Liu S."/>
            <person name="Sun C."/>
            <person name="Yang J."/>
            <person name="Shi Q."/>
        </authorList>
    </citation>
    <scope>NUCLEOTIDE SEQUENCE [LARGE SCALE GENOMIC DNA]</scope>
    <source>
        <strain evidence="26">JWS20170419001</strain>
        <tissue evidence="26">Muscle</tissue>
    </source>
</reference>
<feature type="transmembrane region" description="Helical" evidence="22">
    <location>
        <begin position="521"/>
        <end position="540"/>
    </location>
</feature>
<dbReference type="FunFam" id="2.70.170.10:FF:000011">
    <property type="entry name" value="Gamma-aminobutyric acid receptor subunit pi isoform X1"/>
    <property type="match status" value="1"/>
</dbReference>
<keyword evidence="11 26" id="KW-0675">Receptor</keyword>
<dbReference type="InterPro" id="IPR006202">
    <property type="entry name" value="Neur_chan_lig-bd"/>
</dbReference>
<dbReference type="GO" id="GO:0022851">
    <property type="term" value="F:GABA-gated chloride ion channel activity"/>
    <property type="evidence" value="ECO:0007669"/>
    <property type="project" value="UniProtKB-ARBA"/>
</dbReference>
<keyword evidence="8 22" id="KW-0406">Ion transport</keyword>
<dbReference type="InterPro" id="IPR006201">
    <property type="entry name" value="Neur_channel"/>
</dbReference>
<dbReference type="InterPro" id="IPR006028">
    <property type="entry name" value="GABAA/Glycine_rcpt"/>
</dbReference>
<dbReference type="InterPro" id="IPR018000">
    <property type="entry name" value="Neurotransmitter_ion_chnl_CS"/>
</dbReference>
<feature type="domain" description="Neurotransmitter-gated ion-channel transmembrane" evidence="25">
    <location>
        <begin position="249"/>
        <end position="347"/>
    </location>
</feature>
<evidence type="ECO:0000256" key="14">
    <source>
        <dbReference type="ARBA" id="ARBA00023214"/>
    </source>
</evidence>
<dbReference type="GO" id="GO:0007166">
    <property type="term" value="P:cell surface receptor signaling pathway"/>
    <property type="evidence" value="ECO:0007669"/>
    <property type="project" value="TreeGrafter"/>
</dbReference>
<feature type="compositionally biased region" description="Basic and acidic residues" evidence="23">
    <location>
        <begin position="385"/>
        <end position="394"/>
    </location>
</feature>
<feature type="transmembrane region" description="Helical" evidence="22">
    <location>
        <begin position="242"/>
        <end position="266"/>
    </location>
</feature>
<dbReference type="SUPFAM" id="SSF63712">
    <property type="entry name" value="Nicotinic receptor ligand binding domain-like"/>
    <property type="match status" value="1"/>
</dbReference>
<dbReference type="InterPro" id="IPR051963">
    <property type="entry name" value="Adhesion_GPCR_A"/>
</dbReference>
<feature type="region of interest" description="Disordered" evidence="23">
    <location>
        <begin position="840"/>
        <end position="861"/>
    </location>
</feature>
<dbReference type="PRINTS" id="PR00252">
    <property type="entry name" value="NRIONCHANNEL"/>
</dbReference>
<keyword evidence="12" id="KW-0869">Chloride channel</keyword>
<comment type="subunit">
    <text evidence="19">Heteropentamer, formed by a combination of alpha (GABRA1-6), beta (GABRB1-3), gamma (GABRG1-3), delta (GABRD), epsilon (GABRE), rho (GABRR1-3), pi (GABRP) and theta (GABRQ) chains, each subunit exhibiting distinct physiological and pharmacological properties.</text>
</comment>
<evidence type="ECO:0000256" key="10">
    <source>
        <dbReference type="ARBA" id="ARBA00023157"/>
    </source>
</evidence>
<evidence type="ECO:0000256" key="20">
    <source>
        <dbReference type="ARBA" id="ARBA00070417"/>
    </source>
</evidence>
<keyword evidence="14" id="KW-0868">Chloride</keyword>
<evidence type="ECO:0000256" key="4">
    <source>
        <dbReference type="ARBA" id="ARBA00022475"/>
    </source>
</evidence>
<feature type="domain" description="Neurotransmitter-gated ion-channel ligand-binding" evidence="24">
    <location>
        <begin position="59"/>
        <end position="241"/>
    </location>
</feature>
<evidence type="ECO:0000256" key="2">
    <source>
        <dbReference type="ARBA" id="ARBA00007343"/>
    </source>
</evidence>
<evidence type="ECO:0000313" key="26">
    <source>
        <dbReference type="EMBL" id="TSK14737.1"/>
    </source>
</evidence>
<dbReference type="InterPro" id="IPR036734">
    <property type="entry name" value="Neur_chan_lig-bd_sf"/>
</dbReference>
<dbReference type="GO" id="GO:0034707">
    <property type="term" value="C:chloride channel complex"/>
    <property type="evidence" value="ECO:0007669"/>
    <property type="project" value="UniProtKB-KW"/>
</dbReference>
<feature type="region of interest" description="Disordered" evidence="23">
    <location>
        <begin position="369"/>
        <end position="400"/>
    </location>
</feature>
<keyword evidence="3 22" id="KW-0813">Transport</keyword>
<feature type="transmembrane region" description="Helical" evidence="22">
    <location>
        <begin position="546"/>
        <end position="565"/>
    </location>
</feature>
<evidence type="ECO:0000256" key="5">
    <source>
        <dbReference type="ARBA" id="ARBA00022692"/>
    </source>
</evidence>
<comment type="catalytic activity">
    <reaction evidence="16">
        <text>chloride(in) = chloride(out)</text>
        <dbReference type="Rhea" id="RHEA:29823"/>
        <dbReference type="ChEBI" id="CHEBI:17996"/>
    </reaction>
</comment>
<dbReference type="InterPro" id="IPR006029">
    <property type="entry name" value="Neurotrans-gated_channel_TM"/>
</dbReference>
<evidence type="ECO:0000256" key="21">
    <source>
        <dbReference type="ARBA" id="ARBA00079775"/>
    </source>
</evidence>
<protein>
    <recommendedName>
        <fullName evidence="20">Gamma-aminobutyric acid receptor subunit pi</fullName>
    </recommendedName>
    <alternativeName>
        <fullName evidence="21">GABA(A) receptor subunit pi</fullName>
    </alternativeName>
</protein>
<dbReference type="EMBL" id="VCAZ01000002">
    <property type="protein sequence ID" value="TSK14737.1"/>
    <property type="molecule type" value="Genomic_DNA"/>
</dbReference>
<comment type="similarity">
    <text evidence="18">Belongs to the ligand-gated ion channel (TC 1.A.9) family. Gamma-aminobutyric acid receptor (TC 1.A.9.5) subfamily. GABRP sub-subfamily.</text>
</comment>
<evidence type="ECO:0000256" key="3">
    <source>
        <dbReference type="ARBA" id="ARBA00022448"/>
    </source>
</evidence>
<dbReference type="Gene3D" id="1.20.58.390">
    <property type="entry name" value="Neurotransmitter-gated ion-channel transmembrane domain"/>
    <property type="match status" value="1"/>
</dbReference>
<name>A0A556TJ21_BAGYA</name>
<comment type="similarity">
    <text evidence="2">Belongs to the G-protein coupled receptor 2 family. Adhesion G-protein coupled receptor (ADGR) subfamily.</text>
</comment>
<dbReference type="InterPro" id="IPR036719">
    <property type="entry name" value="Neuro-gated_channel_TM_sf"/>
</dbReference>
<evidence type="ECO:0000256" key="8">
    <source>
        <dbReference type="ARBA" id="ARBA00023065"/>
    </source>
</evidence>
<dbReference type="Pfam" id="PF02931">
    <property type="entry name" value="Neur_chan_LBD"/>
    <property type="match status" value="1"/>
</dbReference>
<dbReference type="GO" id="GO:0016324">
    <property type="term" value="C:apical plasma membrane"/>
    <property type="evidence" value="ECO:0007669"/>
    <property type="project" value="UniProtKB-SubCell"/>
</dbReference>
<dbReference type="Pfam" id="PF02932">
    <property type="entry name" value="Neur_chan_memb"/>
    <property type="match status" value="1"/>
</dbReference>
<dbReference type="CDD" id="cd19004">
    <property type="entry name" value="LGIC_ECD_GABAAR_pi"/>
    <property type="match status" value="1"/>
</dbReference>
<dbReference type="GO" id="GO:0014069">
    <property type="term" value="C:postsynaptic density"/>
    <property type="evidence" value="ECO:0007669"/>
    <property type="project" value="TreeGrafter"/>
</dbReference>
<evidence type="ECO:0000256" key="12">
    <source>
        <dbReference type="ARBA" id="ARBA00023173"/>
    </source>
</evidence>
<dbReference type="NCBIfam" id="TIGR00860">
    <property type="entry name" value="LIC"/>
    <property type="match status" value="1"/>
</dbReference>
<keyword evidence="15 22" id="KW-0407">Ion channel</keyword>
<evidence type="ECO:0000256" key="13">
    <source>
        <dbReference type="ARBA" id="ARBA00023180"/>
    </source>
</evidence>
<keyword evidence="10" id="KW-1015">Disulfide bond</keyword>
<evidence type="ECO:0000256" key="23">
    <source>
        <dbReference type="SAM" id="MobiDB-lite"/>
    </source>
</evidence>
<keyword evidence="6" id="KW-0732">Signal</keyword>
<comment type="caution">
    <text evidence="26">The sequence shown here is derived from an EMBL/GenBank/DDBJ whole genome shotgun (WGS) entry which is preliminary data.</text>
</comment>
<feature type="transmembrane region" description="Helical" evidence="22">
    <location>
        <begin position="308"/>
        <end position="327"/>
    </location>
</feature>
<evidence type="ECO:0000256" key="18">
    <source>
        <dbReference type="ARBA" id="ARBA00061437"/>
    </source>
</evidence>
<dbReference type="PRINTS" id="PR00253">
    <property type="entry name" value="GABAARECEPTR"/>
</dbReference>
<evidence type="ECO:0000256" key="19">
    <source>
        <dbReference type="ARBA" id="ARBA00064898"/>
    </source>
</evidence>
<evidence type="ECO:0000256" key="1">
    <source>
        <dbReference type="ARBA" id="ARBA00004424"/>
    </source>
</evidence>
<dbReference type="Proteomes" id="UP000319801">
    <property type="component" value="Unassembled WGS sequence"/>
</dbReference>
<evidence type="ECO:0000256" key="6">
    <source>
        <dbReference type="ARBA" id="ARBA00022729"/>
    </source>
</evidence>
<proteinExistence type="inferred from homology"/>